<dbReference type="EMBL" id="MKQS01000022">
    <property type="protein sequence ID" value="OFE42890.1"/>
    <property type="molecule type" value="Genomic_DNA"/>
</dbReference>
<organism evidence="2 3">
    <name type="scientific">Acinetobacter towneri</name>
    <dbReference type="NCBI Taxonomy" id="202956"/>
    <lineage>
        <taxon>Bacteria</taxon>
        <taxon>Pseudomonadati</taxon>
        <taxon>Pseudomonadota</taxon>
        <taxon>Gammaproteobacteria</taxon>
        <taxon>Moraxellales</taxon>
        <taxon>Moraxellaceae</taxon>
        <taxon>Acinetobacter</taxon>
    </lineage>
</organism>
<dbReference type="AlphaFoldDB" id="A0A1E8DZT2"/>
<reference evidence="2 3" key="1">
    <citation type="submission" date="2016-10" db="EMBL/GenBank/DDBJ databases">
        <title>Genome of airborne Acinetobacter sp. 5-2Ac02 in the hospital environment: Species near to Acinetobacter towneri.</title>
        <authorList>
            <person name="Barbosa B."/>
            <person name="Fernandez-Garcia L."/>
            <person name="Gato E."/>
            <person name="Leao R."/>
            <person name="Albano R."/>
            <person name="Fernandez B."/>
            <person name="Fernandez-Cuenca F."/>
            <person name="Marques E."/>
            <person name="Tomas M."/>
        </authorList>
    </citation>
    <scope>NUCLEOTIDE SEQUENCE [LARGE SCALE GENOMIC DNA]</scope>
    <source>
        <strain evidence="2 3">5-2Ac02</strain>
    </source>
</reference>
<accession>A0A1E8DZT2</accession>
<feature type="compositionally biased region" description="Polar residues" evidence="1">
    <location>
        <begin position="46"/>
        <end position="60"/>
    </location>
</feature>
<name>A0A1E8DZT2_9GAMM</name>
<evidence type="ECO:0000313" key="3">
    <source>
        <dbReference type="Proteomes" id="UP000186931"/>
    </source>
</evidence>
<feature type="compositionally biased region" description="Polar residues" evidence="1">
    <location>
        <begin position="23"/>
        <end position="36"/>
    </location>
</feature>
<sequence length="69" mass="7927">MIQLIKKGGLRERANRSRKYHGSENTEATLRSNRIYQPNHLDKTENTTATEIPNEKSSNLVLDDIKESD</sequence>
<feature type="region of interest" description="Disordered" evidence="1">
    <location>
        <begin position="1"/>
        <end position="69"/>
    </location>
</feature>
<dbReference type="Proteomes" id="UP000186931">
    <property type="component" value="Unassembled WGS sequence"/>
</dbReference>
<protein>
    <submittedName>
        <fullName evidence="2">Uncharacterized protein</fullName>
    </submittedName>
</protein>
<gene>
    <name evidence="2" type="ORF">BJN41_11670</name>
</gene>
<comment type="caution">
    <text evidence="2">The sequence shown here is derived from an EMBL/GenBank/DDBJ whole genome shotgun (WGS) entry which is preliminary data.</text>
</comment>
<evidence type="ECO:0000256" key="1">
    <source>
        <dbReference type="SAM" id="MobiDB-lite"/>
    </source>
</evidence>
<proteinExistence type="predicted"/>
<evidence type="ECO:0000313" key="2">
    <source>
        <dbReference type="EMBL" id="OFE42890.1"/>
    </source>
</evidence>
<dbReference type="RefSeq" id="WP_070155206.1">
    <property type="nucleotide sequence ID" value="NZ_MKQS01000022.1"/>
</dbReference>